<evidence type="ECO:0000256" key="3">
    <source>
        <dbReference type="ARBA" id="ARBA00010688"/>
    </source>
</evidence>
<evidence type="ECO:0000256" key="6">
    <source>
        <dbReference type="ARBA" id="ARBA00022726"/>
    </source>
</evidence>
<dbReference type="GO" id="GO:0005634">
    <property type="term" value="C:nucleus"/>
    <property type="evidence" value="ECO:0007669"/>
    <property type="project" value="TreeGrafter"/>
</dbReference>
<dbReference type="GO" id="GO:0006166">
    <property type="term" value="P:purine ribonucleoside salvage"/>
    <property type="evidence" value="ECO:0007669"/>
    <property type="project" value="UniProtKB-KW"/>
</dbReference>
<reference evidence="13" key="1">
    <citation type="submission" date="2020-02" db="EMBL/GenBank/DDBJ databases">
        <authorList>
            <person name="Palmer J.M."/>
        </authorList>
    </citation>
    <scope>NUCLEOTIDE SEQUENCE</scope>
    <source>
        <strain evidence="13">EPUS1.4</strain>
        <tissue evidence="13">Thallus</tissue>
    </source>
</reference>
<dbReference type="UniPathway" id="UPA00588">
    <property type="reaction ID" value="UER00659"/>
</dbReference>
<dbReference type="Gene3D" id="3.30.1110.10">
    <property type="match status" value="1"/>
</dbReference>
<dbReference type="GO" id="GO:0005524">
    <property type="term" value="F:ATP binding"/>
    <property type="evidence" value="ECO:0007669"/>
    <property type="project" value="UniProtKB-UniRule"/>
</dbReference>
<evidence type="ECO:0000256" key="11">
    <source>
        <dbReference type="RuleBase" id="RU368116"/>
    </source>
</evidence>
<keyword evidence="14" id="KW-1185">Reference proteome</keyword>
<evidence type="ECO:0000256" key="8">
    <source>
        <dbReference type="ARBA" id="ARBA00022777"/>
    </source>
</evidence>
<keyword evidence="6 11" id="KW-0660">Purine salvage</keyword>
<dbReference type="Gene3D" id="3.40.1190.20">
    <property type="match status" value="1"/>
</dbReference>
<dbReference type="EMBL" id="JAACFV010000005">
    <property type="protein sequence ID" value="KAF7513635.1"/>
    <property type="molecule type" value="Genomic_DNA"/>
</dbReference>
<dbReference type="GO" id="GO:0004001">
    <property type="term" value="F:adenosine kinase activity"/>
    <property type="evidence" value="ECO:0007669"/>
    <property type="project" value="UniProtKB-UniRule"/>
</dbReference>
<feature type="domain" description="Carbohydrate kinase PfkB" evidence="12">
    <location>
        <begin position="27"/>
        <end position="344"/>
    </location>
</feature>
<gene>
    <name evidence="13" type="ORF">GJ744_008929</name>
</gene>
<comment type="caution">
    <text evidence="13">The sequence shown here is derived from an EMBL/GenBank/DDBJ whole genome shotgun (WGS) entry which is preliminary data.</text>
</comment>
<evidence type="ECO:0000256" key="2">
    <source>
        <dbReference type="ARBA" id="ARBA00004801"/>
    </source>
</evidence>
<dbReference type="OrthoDB" id="432447at2759"/>
<comment type="cofactor">
    <cofactor evidence="1 11">
        <name>Mg(2+)</name>
        <dbReference type="ChEBI" id="CHEBI:18420"/>
    </cofactor>
</comment>
<dbReference type="InterPro" id="IPR001805">
    <property type="entry name" value="Adenokinase"/>
</dbReference>
<dbReference type="AlphaFoldDB" id="A0A8H7AYU1"/>
<dbReference type="GO" id="GO:0005829">
    <property type="term" value="C:cytosol"/>
    <property type="evidence" value="ECO:0007669"/>
    <property type="project" value="TreeGrafter"/>
</dbReference>
<name>A0A8H7AYU1_9EURO</name>
<dbReference type="InterPro" id="IPR002173">
    <property type="entry name" value="Carboh/pur_kinase_PfkB_CS"/>
</dbReference>
<keyword evidence="5 11" id="KW-0808">Transferase</keyword>
<evidence type="ECO:0000256" key="7">
    <source>
        <dbReference type="ARBA" id="ARBA00022741"/>
    </source>
</evidence>
<organism evidence="13 14">
    <name type="scientific">Endocarpon pusillum</name>
    <dbReference type="NCBI Taxonomy" id="364733"/>
    <lineage>
        <taxon>Eukaryota</taxon>
        <taxon>Fungi</taxon>
        <taxon>Dikarya</taxon>
        <taxon>Ascomycota</taxon>
        <taxon>Pezizomycotina</taxon>
        <taxon>Eurotiomycetes</taxon>
        <taxon>Chaetothyriomycetidae</taxon>
        <taxon>Verrucariales</taxon>
        <taxon>Verrucariaceae</taxon>
        <taxon>Endocarpon</taxon>
    </lineage>
</organism>
<evidence type="ECO:0000256" key="5">
    <source>
        <dbReference type="ARBA" id="ARBA00022679"/>
    </source>
</evidence>
<comment type="pathway">
    <text evidence="2 11">Purine metabolism; AMP biosynthesis via salvage pathway; AMP from adenosine: step 1/1.</text>
</comment>
<feature type="active site" description="Proton acceptor" evidence="10">
    <location>
        <position position="302"/>
    </location>
</feature>
<dbReference type="GO" id="GO:0006144">
    <property type="term" value="P:purine nucleobase metabolic process"/>
    <property type="evidence" value="ECO:0007669"/>
    <property type="project" value="TreeGrafter"/>
</dbReference>
<keyword evidence="8 11" id="KW-0418">Kinase</keyword>
<evidence type="ECO:0000256" key="4">
    <source>
        <dbReference type="ARBA" id="ARBA00012119"/>
    </source>
</evidence>
<keyword evidence="11" id="KW-0460">Magnesium</keyword>
<keyword evidence="9 11" id="KW-0067">ATP-binding</keyword>
<evidence type="ECO:0000256" key="10">
    <source>
        <dbReference type="PIRSR" id="PIRSR601805-1"/>
    </source>
</evidence>
<dbReference type="EC" id="2.7.1.20" evidence="4 11"/>
<evidence type="ECO:0000256" key="1">
    <source>
        <dbReference type="ARBA" id="ARBA00001946"/>
    </source>
</evidence>
<dbReference type="SUPFAM" id="SSF53613">
    <property type="entry name" value="Ribokinase-like"/>
    <property type="match status" value="1"/>
</dbReference>
<dbReference type="Pfam" id="PF00294">
    <property type="entry name" value="PfkB"/>
    <property type="match status" value="1"/>
</dbReference>
<protein>
    <recommendedName>
        <fullName evidence="4 11">Adenosine kinase</fullName>
        <shortName evidence="11">AK</shortName>
        <ecNumber evidence="4 11">2.7.1.20</ecNumber>
    </recommendedName>
    <alternativeName>
        <fullName evidence="11">Adenosine 5'-phosphotransferase</fullName>
    </alternativeName>
</protein>
<dbReference type="PROSITE" id="PS00584">
    <property type="entry name" value="PFKB_KINASES_2"/>
    <property type="match status" value="1"/>
</dbReference>
<comment type="similarity">
    <text evidence="3 11">Belongs to the carbohydrate kinase PfkB family.</text>
</comment>
<dbReference type="PANTHER" id="PTHR45769">
    <property type="entry name" value="ADENOSINE KINASE"/>
    <property type="match status" value="1"/>
</dbReference>
<dbReference type="InterPro" id="IPR011611">
    <property type="entry name" value="PfkB_dom"/>
</dbReference>
<dbReference type="Proteomes" id="UP000606974">
    <property type="component" value="Unassembled WGS sequence"/>
</dbReference>
<proteinExistence type="inferred from homology"/>
<accession>A0A8H7AYU1</accession>
<comment type="catalytic activity">
    <reaction evidence="11">
        <text>adenosine + ATP = AMP + ADP + H(+)</text>
        <dbReference type="Rhea" id="RHEA:20824"/>
        <dbReference type="ChEBI" id="CHEBI:15378"/>
        <dbReference type="ChEBI" id="CHEBI:16335"/>
        <dbReference type="ChEBI" id="CHEBI:30616"/>
        <dbReference type="ChEBI" id="CHEBI:456215"/>
        <dbReference type="ChEBI" id="CHEBI:456216"/>
        <dbReference type="EC" id="2.7.1.20"/>
    </reaction>
</comment>
<evidence type="ECO:0000313" key="14">
    <source>
        <dbReference type="Proteomes" id="UP000606974"/>
    </source>
</evidence>
<evidence type="ECO:0000313" key="13">
    <source>
        <dbReference type="EMBL" id="KAF7513635.1"/>
    </source>
</evidence>
<dbReference type="PRINTS" id="PR00989">
    <property type="entry name" value="ADENOKINASE"/>
</dbReference>
<dbReference type="GO" id="GO:0044209">
    <property type="term" value="P:AMP salvage"/>
    <property type="evidence" value="ECO:0007669"/>
    <property type="project" value="UniProtKB-UniRule"/>
</dbReference>
<evidence type="ECO:0000259" key="12">
    <source>
        <dbReference type="Pfam" id="PF00294"/>
    </source>
</evidence>
<keyword evidence="7 11" id="KW-0547">Nucleotide-binding</keyword>
<dbReference type="InterPro" id="IPR029056">
    <property type="entry name" value="Ribokinase-like"/>
</dbReference>
<evidence type="ECO:0000256" key="9">
    <source>
        <dbReference type="ARBA" id="ARBA00022840"/>
    </source>
</evidence>
<sequence length="349" mass="38708">MAETQSFPLLCLENPLLDIQGVGDQAMLDKYGMKPNDTILAEEKHMGIYEDLLSNRNAKLIAGGAAQNTARGAQYMLPPNSVWYVGCVGEDEYAQTLREACKKEGVHTEYMVVTHQPTGKCGVVINEHNRSMCTHLAAANEYKLDHLKSEKIWSMVEKTEVFYVGGYHLTVCVPAIMALAEEALAKNKPFLLGMGAAFIPQFFKDQLAQVMPYCDYVFGNEDEAEVWAKSQGKDTKDLKEIAKMMCEVPKKNKHRPRTVVITHGTQPTITARMNTDMVVEFNEFPVHAISDEEINDTNGAGDAFAGGFTAGVVQGKSLEDCVHMAQWLARLSLKELGPSYPFPKQTYQG</sequence>
<dbReference type="PANTHER" id="PTHR45769:SF3">
    <property type="entry name" value="ADENOSINE KINASE"/>
    <property type="match status" value="1"/>
</dbReference>
<dbReference type="CDD" id="cd01168">
    <property type="entry name" value="adenosine_kinase"/>
    <property type="match status" value="1"/>
</dbReference>
<dbReference type="FunFam" id="3.40.1190.20:FF:000014">
    <property type="entry name" value="ADO1p Adenosine kinase"/>
    <property type="match status" value="1"/>
</dbReference>
<comment type="function">
    <text evidence="11">ATP dependent phosphorylation of adenosine and other related nucleoside analogs to monophosphate derivatives.</text>
</comment>